<dbReference type="Pfam" id="PF01138">
    <property type="entry name" value="RNase_PH"/>
    <property type="match status" value="1"/>
</dbReference>
<comment type="similarity">
    <text evidence="3">Belongs to the RNase PH family.</text>
</comment>
<keyword evidence="8" id="KW-0539">Nucleus</keyword>
<dbReference type="OrthoDB" id="2504340at2759"/>
<comment type="subcellular location">
    <subcellularLocation>
        <location evidence="2">Cytoplasm</location>
    </subcellularLocation>
    <subcellularLocation>
        <location evidence="1">Nucleus</location>
    </subcellularLocation>
</comment>
<accession>A0A5C3LBI6</accession>
<dbReference type="GO" id="GO:0071051">
    <property type="term" value="P:poly(A)-dependent snoRNA 3'-end processing"/>
    <property type="evidence" value="ECO:0007669"/>
    <property type="project" value="TreeGrafter"/>
</dbReference>
<evidence type="ECO:0000259" key="9">
    <source>
        <dbReference type="Pfam" id="PF01138"/>
    </source>
</evidence>
<dbReference type="InterPro" id="IPR015847">
    <property type="entry name" value="ExoRNase_PH_dom2"/>
</dbReference>
<dbReference type="GO" id="GO:0016075">
    <property type="term" value="P:rRNA catabolic process"/>
    <property type="evidence" value="ECO:0007669"/>
    <property type="project" value="TreeGrafter"/>
</dbReference>
<evidence type="ECO:0000256" key="3">
    <source>
        <dbReference type="ARBA" id="ARBA00006678"/>
    </source>
</evidence>
<evidence type="ECO:0000256" key="4">
    <source>
        <dbReference type="ARBA" id="ARBA00022490"/>
    </source>
</evidence>
<evidence type="ECO:0000256" key="6">
    <source>
        <dbReference type="ARBA" id="ARBA00022835"/>
    </source>
</evidence>
<dbReference type="EMBL" id="ML210147">
    <property type="protein sequence ID" value="TFK29972.1"/>
    <property type="molecule type" value="Genomic_DNA"/>
</dbReference>
<dbReference type="InterPro" id="IPR001247">
    <property type="entry name" value="ExoRNase_PH_dom1"/>
</dbReference>
<evidence type="ECO:0000259" key="10">
    <source>
        <dbReference type="Pfam" id="PF03725"/>
    </source>
</evidence>
<proteinExistence type="inferred from homology"/>
<dbReference type="InterPro" id="IPR020568">
    <property type="entry name" value="Ribosomal_Su5_D2-typ_SF"/>
</dbReference>
<dbReference type="PANTHER" id="PTHR11953">
    <property type="entry name" value="EXOSOME COMPLEX COMPONENT"/>
    <property type="match status" value="1"/>
</dbReference>
<dbReference type="GO" id="GO:0006364">
    <property type="term" value="P:rRNA processing"/>
    <property type="evidence" value="ECO:0007669"/>
    <property type="project" value="UniProtKB-KW"/>
</dbReference>
<dbReference type="SUPFAM" id="SSF55666">
    <property type="entry name" value="Ribonuclease PH domain 2-like"/>
    <property type="match status" value="1"/>
</dbReference>
<protein>
    <submittedName>
        <fullName evidence="11">mRNA transport regulator 3</fullName>
    </submittedName>
</protein>
<feature type="domain" description="Exoribonuclease phosphorolytic" evidence="10">
    <location>
        <begin position="178"/>
        <end position="238"/>
    </location>
</feature>
<dbReference type="Gene3D" id="3.30.230.70">
    <property type="entry name" value="GHMP Kinase, N-terminal domain"/>
    <property type="match status" value="1"/>
</dbReference>
<dbReference type="SUPFAM" id="SSF54211">
    <property type="entry name" value="Ribosomal protein S5 domain 2-like"/>
    <property type="match status" value="1"/>
</dbReference>
<dbReference type="CDD" id="cd11371">
    <property type="entry name" value="RNase_PH_MTR3"/>
    <property type="match status" value="1"/>
</dbReference>
<feature type="domain" description="Exoribonuclease phosphorolytic" evidence="9">
    <location>
        <begin position="46"/>
        <end position="174"/>
    </location>
</feature>
<evidence type="ECO:0000313" key="11">
    <source>
        <dbReference type="EMBL" id="TFK29972.1"/>
    </source>
</evidence>
<name>A0A5C3LBI6_COPMA</name>
<organism evidence="11 12">
    <name type="scientific">Coprinopsis marcescibilis</name>
    <name type="common">Agaric fungus</name>
    <name type="synonym">Psathyrella marcescibilis</name>
    <dbReference type="NCBI Taxonomy" id="230819"/>
    <lineage>
        <taxon>Eukaryota</taxon>
        <taxon>Fungi</taxon>
        <taxon>Dikarya</taxon>
        <taxon>Basidiomycota</taxon>
        <taxon>Agaricomycotina</taxon>
        <taxon>Agaricomycetes</taxon>
        <taxon>Agaricomycetidae</taxon>
        <taxon>Agaricales</taxon>
        <taxon>Agaricineae</taxon>
        <taxon>Psathyrellaceae</taxon>
        <taxon>Coprinopsis</taxon>
    </lineage>
</organism>
<dbReference type="STRING" id="230819.A0A5C3LBI6"/>
<dbReference type="GO" id="GO:0000177">
    <property type="term" value="C:cytoplasmic exosome (RNase complex)"/>
    <property type="evidence" value="ECO:0007669"/>
    <property type="project" value="TreeGrafter"/>
</dbReference>
<dbReference type="Pfam" id="PF03725">
    <property type="entry name" value="RNase_PH_C"/>
    <property type="match status" value="1"/>
</dbReference>
<gene>
    <name evidence="11" type="ORF">FA15DRAFT_581598</name>
</gene>
<keyword evidence="4" id="KW-0963">Cytoplasm</keyword>
<keyword evidence="5" id="KW-0698">rRNA processing</keyword>
<dbReference type="AlphaFoldDB" id="A0A5C3LBI6"/>
<dbReference type="Proteomes" id="UP000307440">
    <property type="component" value="Unassembled WGS sequence"/>
</dbReference>
<evidence type="ECO:0000256" key="1">
    <source>
        <dbReference type="ARBA" id="ARBA00004123"/>
    </source>
</evidence>
<dbReference type="GO" id="GO:0034475">
    <property type="term" value="P:U4 snRNA 3'-end processing"/>
    <property type="evidence" value="ECO:0007669"/>
    <property type="project" value="TreeGrafter"/>
</dbReference>
<evidence type="ECO:0000256" key="2">
    <source>
        <dbReference type="ARBA" id="ARBA00004496"/>
    </source>
</evidence>
<dbReference type="GO" id="GO:0000176">
    <property type="term" value="C:nuclear exosome (RNase complex)"/>
    <property type="evidence" value="ECO:0007669"/>
    <property type="project" value="UniProtKB-ARBA"/>
</dbReference>
<dbReference type="GO" id="GO:0071028">
    <property type="term" value="P:nuclear mRNA surveillance"/>
    <property type="evidence" value="ECO:0007669"/>
    <property type="project" value="TreeGrafter"/>
</dbReference>
<evidence type="ECO:0000256" key="5">
    <source>
        <dbReference type="ARBA" id="ARBA00022552"/>
    </source>
</evidence>
<evidence type="ECO:0000256" key="7">
    <source>
        <dbReference type="ARBA" id="ARBA00022884"/>
    </source>
</evidence>
<dbReference type="InterPro" id="IPR050080">
    <property type="entry name" value="RNase_PH"/>
</dbReference>
<evidence type="ECO:0000313" key="12">
    <source>
        <dbReference type="Proteomes" id="UP000307440"/>
    </source>
</evidence>
<dbReference type="InterPro" id="IPR036345">
    <property type="entry name" value="ExoRNase_PH_dom2_sf"/>
</dbReference>
<keyword evidence="6" id="KW-0271">Exosome</keyword>
<keyword evidence="7" id="KW-0694">RNA-binding</keyword>
<reference evidence="11 12" key="1">
    <citation type="journal article" date="2019" name="Nat. Ecol. Evol.">
        <title>Megaphylogeny resolves global patterns of mushroom evolution.</title>
        <authorList>
            <person name="Varga T."/>
            <person name="Krizsan K."/>
            <person name="Foldi C."/>
            <person name="Dima B."/>
            <person name="Sanchez-Garcia M."/>
            <person name="Sanchez-Ramirez S."/>
            <person name="Szollosi G.J."/>
            <person name="Szarkandi J.G."/>
            <person name="Papp V."/>
            <person name="Albert L."/>
            <person name="Andreopoulos W."/>
            <person name="Angelini C."/>
            <person name="Antonin V."/>
            <person name="Barry K.W."/>
            <person name="Bougher N.L."/>
            <person name="Buchanan P."/>
            <person name="Buyck B."/>
            <person name="Bense V."/>
            <person name="Catcheside P."/>
            <person name="Chovatia M."/>
            <person name="Cooper J."/>
            <person name="Damon W."/>
            <person name="Desjardin D."/>
            <person name="Finy P."/>
            <person name="Geml J."/>
            <person name="Haridas S."/>
            <person name="Hughes K."/>
            <person name="Justo A."/>
            <person name="Karasinski D."/>
            <person name="Kautmanova I."/>
            <person name="Kiss B."/>
            <person name="Kocsube S."/>
            <person name="Kotiranta H."/>
            <person name="LaButti K.M."/>
            <person name="Lechner B.E."/>
            <person name="Liimatainen K."/>
            <person name="Lipzen A."/>
            <person name="Lukacs Z."/>
            <person name="Mihaltcheva S."/>
            <person name="Morgado L.N."/>
            <person name="Niskanen T."/>
            <person name="Noordeloos M.E."/>
            <person name="Ohm R.A."/>
            <person name="Ortiz-Santana B."/>
            <person name="Ovrebo C."/>
            <person name="Racz N."/>
            <person name="Riley R."/>
            <person name="Savchenko A."/>
            <person name="Shiryaev A."/>
            <person name="Soop K."/>
            <person name="Spirin V."/>
            <person name="Szebenyi C."/>
            <person name="Tomsovsky M."/>
            <person name="Tulloss R.E."/>
            <person name="Uehling J."/>
            <person name="Grigoriev I.V."/>
            <person name="Vagvolgyi C."/>
            <person name="Papp T."/>
            <person name="Martin F.M."/>
            <person name="Miettinen O."/>
            <person name="Hibbett D.S."/>
            <person name="Nagy L.G."/>
        </authorList>
    </citation>
    <scope>NUCLEOTIDE SEQUENCE [LARGE SCALE GENOMIC DNA]</scope>
    <source>
        <strain evidence="11 12">CBS 121175</strain>
    </source>
</reference>
<keyword evidence="12" id="KW-1185">Reference proteome</keyword>
<evidence type="ECO:0000256" key="8">
    <source>
        <dbReference type="ARBA" id="ARBA00023242"/>
    </source>
</evidence>
<dbReference type="InterPro" id="IPR027408">
    <property type="entry name" value="PNPase/RNase_PH_dom_sf"/>
</dbReference>
<dbReference type="PANTHER" id="PTHR11953:SF2">
    <property type="entry name" value="EXOSOME COMPLEX COMPONENT MTR3"/>
    <property type="match status" value="1"/>
</dbReference>
<dbReference type="GO" id="GO:0003723">
    <property type="term" value="F:RNA binding"/>
    <property type="evidence" value="ECO:0007669"/>
    <property type="project" value="UniProtKB-KW"/>
</dbReference>
<dbReference type="GO" id="GO:0005730">
    <property type="term" value="C:nucleolus"/>
    <property type="evidence" value="ECO:0007669"/>
    <property type="project" value="TreeGrafter"/>
</dbReference>
<sequence>MAQIGFDRRRINGPEESFAVIFEDNEEDPSKWKAGMARVGRLPLAIRPIFLQPGLIEQANGSAFIETGKTKIAVAIYGPRQSKNIAFHDKGRLNVEVKFAPFSCQKRRAPIRDAEDRSIAMAIHQAILPSVRLETMPKSVVDIFVTILEADGIEGCVAVGSVAASAALVDAGIEVYGLVASTSAAVNGDELWLDPSNEEAAQSKGTLVLSSMPALNKITSVWQNGEMLPDQVLAAVDICEKQCVEIHTVVAEKLRETHSL</sequence>